<dbReference type="Gene3D" id="3.40.1410.10">
    <property type="entry name" value="Chorismate lyase-like"/>
    <property type="match status" value="1"/>
</dbReference>
<keyword evidence="3" id="KW-0804">Transcription</keyword>
<dbReference type="Pfam" id="PF07702">
    <property type="entry name" value="UTRA"/>
    <property type="match status" value="1"/>
</dbReference>
<dbReference type="SMART" id="SM00345">
    <property type="entry name" value="HTH_GNTR"/>
    <property type="match status" value="1"/>
</dbReference>
<dbReference type="PROSITE" id="PS50949">
    <property type="entry name" value="HTH_GNTR"/>
    <property type="match status" value="1"/>
</dbReference>
<evidence type="ECO:0000313" key="5">
    <source>
        <dbReference type="EMBL" id="MDU9005175.1"/>
    </source>
</evidence>
<evidence type="ECO:0000256" key="1">
    <source>
        <dbReference type="ARBA" id="ARBA00023015"/>
    </source>
</evidence>
<dbReference type="Gene3D" id="1.10.10.10">
    <property type="entry name" value="Winged helix-like DNA-binding domain superfamily/Winged helix DNA-binding domain"/>
    <property type="match status" value="1"/>
</dbReference>
<dbReference type="RefSeq" id="WP_316778046.1">
    <property type="nucleotide sequence ID" value="NZ_JASMWN010000012.1"/>
</dbReference>
<evidence type="ECO:0000313" key="6">
    <source>
        <dbReference type="Proteomes" id="UP001255416"/>
    </source>
</evidence>
<dbReference type="InterPro" id="IPR036388">
    <property type="entry name" value="WH-like_DNA-bd_sf"/>
</dbReference>
<comment type="caution">
    <text evidence="5">The sequence shown here is derived from an EMBL/GenBank/DDBJ whole genome shotgun (WGS) entry which is preliminary data.</text>
</comment>
<dbReference type="InterPro" id="IPR011663">
    <property type="entry name" value="UTRA"/>
</dbReference>
<dbReference type="SUPFAM" id="SSF46785">
    <property type="entry name" value="Winged helix' DNA-binding domain"/>
    <property type="match status" value="1"/>
</dbReference>
<reference evidence="6" key="1">
    <citation type="submission" date="2023-05" db="EMBL/GenBank/DDBJ databases">
        <title>Sedimentitalea sp. nov. JM2-8.</title>
        <authorList>
            <person name="Huang J."/>
        </authorList>
    </citation>
    <scope>NUCLEOTIDE SEQUENCE [LARGE SCALE GENOMIC DNA]</scope>
    <source>
        <strain evidence="6">KHS03</strain>
    </source>
</reference>
<organism evidence="5 6">
    <name type="scientific">Sedimentitalea todarodis</name>
    <dbReference type="NCBI Taxonomy" id="1631240"/>
    <lineage>
        <taxon>Bacteria</taxon>
        <taxon>Pseudomonadati</taxon>
        <taxon>Pseudomonadota</taxon>
        <taxon>Alphaproteobacteria</taxon>
        <taxon>Rhodobacterales</taxon>
        <taxon>Paracoccaceae</taxon>
        <taxon>Sedimentitalea</taxon>
    </lineage>
</organism>
<dbReference type="EMBL" id="JASMWN010000012">
    <property type="protein sequence ID" value="MDU9005175.1"/>
    <property type="molecule type" value="Genomic_DNA"/>
</dbReference>
<dbReference type="SUPFAM" id="SSF64288">
    <property type="entry name" value="Chorismate lyase-like"/>
    <property type="match status" value="1"/>
</dbReference>
<protein>
    <submittedName>
        <fullName evidence="5">GntR family transcriptional regulator</fullName>
    </submittedName>
</protein>
<evidence type="ECO:0000256" key="3">
    <source>
        <dbReference type="ARBA" id="ARBA00023163"/>
    </source>
</evidence>
<keyword evidence="2" id="KW-0238">DNA-binding</keyword>
<accession>A0ABU3VG83</accession>
<dbReference type="CDD" id="cd07377">
    <property type="entry name" value="WHTH_GntR"/>
    <property type="match status" value="1"/>
</dbReference>
<feature type="domain" description="HTH gntR-type" evidence="4">
    <location>
        <begin position="2"/>
        <end position="70"/>
    </location>
</feature>
<gene>
    <name evidence="5" type="ORF">QO231_15110</name>
</gene>
<proteinExistence type="predicted"/>
<dbReference type="InterPro" id="IPR036390">
    <property type="entry name" value="WH_DNA-bd_sf"/>
</dbReference>
<keyword evidence="1" id="KW-0805">Transcription regulation</keyword>
<evidence type="ECO:0000256" key="2">
    <source>
        <dbReference type="ARBA" id="ARBA00023125"/>
    </source>
</evidence>
<dbReference type="InterPro" id="IPR028978">
    <property type="entry name" value="Chorismate_lyase_/UTRA_dom_sf"/>
</dbReference>
<dbReference type="PRINTS" id="PR00035">
    <property type="entry name" value="HTHGNTR"/>
</dbReference>
<evidence type="ECO:0000259" key="4">
    <source>
        <dbReference type="PROSITE" id="PS50949"/>
    </source>
</evidence>
<dbReference type="Pfam" id="PF00392">
    <property type="entry name" value="GntR"/>
    <property type="match status" value="1"/>
</dbReference>
<dbReference type="PANTHER" id="PTHR44846:SF16">
    <property type="entry name" value="TRANSCRIPTIONAL REGULATOR PHNF-RELATED"/>
    <property type="match status" value="1"/>
</dbReference>
<dbReference type="InterPro" id="IPR050679">
    <property type="entry name" value="Bact_HTH_transcr_reg"/>
</dbReference>
<name>A0ABU3VG83_9RHOB</name>
<dbReference type="PANTHER" id="PTHR44846">
    <property type="entry name" value="MANNOSYL-D-GLYCERATE TRANSPORT/METABOLISM SYSTEM REPRESSOR MNGR-RELATED"/>
    <property type="match status" value="1"/>
</dbReference>
<keyword evidence="6" id="KW-1185">Reference proteome</keyword>
<dbReference type="SMART" id="SM00866">
    <property type="entry name" value="UTRA"/>
    <property type="match status" value="1"/>
</dbReference>
<dbReference type="Proteomes" id="UP001255416">
    <property type="component" value="Unassembled WGS sequence"/>
</dbReference>
<dbReference type="InterPro" id="IPR000524">
    <property type="entry name" value="Tscrpt_reg_HTH_GntR"/>
</dbReference>
<sequence>MRTTFRDVKSDILAKITLGVWGPGTLIPNEVDLAETYGCARATVNRAVRELADEGIVERRRKAGTRVRNAPIRQARFDIPVVRDEIESQNSEYRYSLVSREIGIAPDWLRARLAMGPQSKAIHLICMHYADGAPYQFEDRWINLDILPMAKDADFAMTGPNEWLVSTIPFSNAEISFSASVADEQLAGHLGCLSGQPLFTIERSTWWEKKPITFVRLFFCPGHRMTTRY</sequence>